<protein>
    <submittedName>
        <fullName evidence="1">Uncharacterized protein</fullName>
    </submittedName>
</protein>
<dbReference type="GeneID" id="54986950"/>
<name>A0A2I6PHR8_9CAUD</name>
<reference evidence="2" key="1">
    <citation type="submission" date="2017-11" db="EMBL/GenBank/DDBJ databases">
        <title>Genome sequence and characterization of the novel virulent phage PMBT3 infecting Pseudomonas sp.</title>
        <authorList>
            <person name="Koberg S."/>
            <person name="Brinks E."/>
            <person name="Heller K.J."/>
            <person name="Neve H."/>
            <person name="Franz C.M.A.P."/>
        </authorList>
    </citation>
    <scope>NUCLEOTIDE SEQUENCE [LARGE SCALE GENOMIC DNA]</scope>
</reference>
<dbReference type="EMBL" id="MG596799">
    <property type="protein sequence ID" value="AUM59611.1"/>
    <property type="molecule type" value="Genomic_DNA"/>
</dbReference>
<organism evidence="1 2">
    <name type="scientific">Pseudomonas phage PMBT3</name>
    <dbReference type="NCBI Taxonomy" id="2059856"/>
    <lineage>
        <taxon>Viruses</taxon>
        <taxon>Duplodnaviria</taxon>
        <taxon>Heunggongvirae</taxon>
        <taxon>Uroviricota</taxon>
        <taxon>Caudoviricetes</taxon>
        <taxon>Maxrubnervirus</taxon>
        <taxon>Maxrubnervirus PMBT3</taxon>
    </lineage>
</organism>
<dbReference type="Proteomes" id="UP000240704">
    <property type="component" value="Segment"/>
</dbReference>
<dbReference type="KEGG" id="vg:54986950"/>
<dbReference type="RefSeq" id="YP_009796560.1">
    <property type="nucleotide sequence ID" value="NC_047902.1"/>
</dbReference>
<accession>A0A2I6PHR8</accession>
<keyword evidence="2" id="KW-1185">Reference proteome</keyword>
<sequence>MGKFAKMADGVNLDLAALFSRSIRRALLAGLVIAVQTTVHDSSNAAAHWLLAARGKSRPGARTWGKLRDLRGTSKKAATIPVGKRRDAGKNAALTQRFVRDRELREVVEKLVAGRSPETVFYFYNAVEPDSEYGRNANIQQAAAAAREEVSRQFENAMAAGQVRKKYR</sequence>
<evidence type="ECO:0000313" key="1">
    <source>
        <dbReference type="EMBL" id="AUM59611.1"/>
    </source>
</evidence>
<proteinExistence type="predicted"/>
<evidence type="ECO:0000313" key="2">
    <source>
        <dbReference type="Proteomes" id="UP000240704"/>
    </source>
</evidence>